<evidence type="ECO:0000313" key="3">
    <source>
        <dbReference type="Proteomes" id="UP001556636"/>
    </source>
</evidence>
<dbReference type="EMBL" id="JBAKFG010000001">
    <property type="protein sequence ID" value="MEX0372693.1"/>
    <property type="molecule type" value="Genomic_DNA"/>
</dbReference>
<reference evidence="2 3" key="1">
    <citation type="submission" date="2024-02" db="EMBL/GenBank/DDBJ databases">
        <title>New especies of Spiribacter isolated from saline water.</title>
        <authorList>
            <person name="Leon M.J."/>
            <person name="De La Haba R."/>
            <person name="Sanchez-Porro C."/>
            <person name="Ventosa A."/>
        </authorList>
    </citation>
    <scope>NUCLEOTIDE SEQUENCE [LARGE SCALE GENOMIC DNA]</scope>
    <source>
        <strain evidence="3">ag22IC6-196</strain>
    </source>
</reference>
<organism evidence="2 3">
    <name type="scientific">Spiribacter roseus</name>
    <dbReference type="NCBI Taxonomy" id="1855875"/>
    <lineage>
        <taxon>Bacteria</taxon>
        <taxon>Pseudomonadati</taxon>
        <taxon>Pseudomonadota</taxon>
        <taxon>Gammaproteobacteria</taxon>
        <taxon>Chromatiales</taxon>
        <taxon>Ectothiorhodospiraceae</taxon>
        <taxon>Spiribacter</taxon>
    </lineage>
</organism>
<dbReference type="InterPro" id="IPR012902">
    <property type="entry name" value="N_methyl_site"/>
</dbReference>
<evidence type="ECO:0000256" key="1">
    <source>
        <dbReference type="SAM" id="Phobius"/>
    </source>
</evidence>
<keyword evidence="1" id="KW-1133">Transmembrane helix</keyword>
<dbReference type="Proteomes" id="UP001556636">
    <property type="component" value="Unassembled WGS sequence"/>
</dbReference>
<dbReference type="Pfam" id="PF07963">
    <property type="entry name" value="N_methyl"/>
    <property type="match status" value="1"/>
</dbReference>
<dbReference type="InterPro" id="IPR045584">
    <property type="entry name" value="Pilin-like"/>
</dbReference>
<keyword evidence="1" id="KW-0812">Transmembrane</keyword>
<dbReference type="Gene3D" id="3.30.700.10">
    <property type="entry name" value="Glycoprotein, Type 4 Pilin"/>
    <property type="match status" value="1"/>
</dbReference>
<dbReference type="PROSITE" id="PS00409">
    <property type="entry name" value="PROKAR_NTER_METHYL"/>
    <property type="match status" value="1"/>
</dbReference>
<keyword evidence="1" id="KW-0472">Membrane</keyword>
<proteinExistence type="predicted"/>
<keyword evidence="3" id="KW-1185">Reference proteome</keyword>
<accession>A0ABV3RY47</accession>
<dbReference type="RefSeq" id="WP_367951272.1">
    <property type="nucleotide sequence ID" value="NZ_JBAKFG010000001.1"/>
</dbReference>
<evidence type="ECO:0000313" key="2">
    <source>
        <dbReference type="EMBL" id="MEX0372693.1"/>
    </source>
</evidence>
<name>A0ABV3RY47_9GAMM</name>
<dbReference type="NCBIfam" id="TIGR02532">
    <property type="entry name" value="IV_pilin_GFxxxE"/>
    <property type="match status" value="1"/>
</dbReference>
<dbReference type="SUPFAM" id="SSF54523">
    <property type="entry name" value="Pili subunits"/>
    <property type="match status" value="1"/>
</dbReference>
<gene>
    <name evidence="2" type="ORF">V6X51_04500</name>
</gene>
<comment type="caution">
    <text evidence="2">The sequence shown here is derived from an EMBL/GenBank/DDBJ whole genome shotgun (WGS) entry which is preliminary data.</text>
</comment>
<protein>
    <submittedName>
        <fullName evidence="2">Type II secretion system protein</fullName>
    </submittedName>
</protein>
<sequence length="154" mass="15950">MNVRIPEINMSRIATPYSRKAQRSSRLQRGFTLIELVIVLAVLGALAAIAVPQLTGLQQEADLNGTAAVISSELGNAFASDLANGNEGSSAGSGVDWVGATCTGNSYPSASPALSASEYQILDEGDGDPGVALTIPSYESSENRVDQITCDFGV</sequence>
<feature type="transmembrane region" description="Helical" evidence="1">
    <location>
        <begin position="30"/>
        <end position="51"/>
    </location>
</feature>